<dbReference type="KEGG" id="erz:ER308_02095"/>
<reference evidence="2 3" key="1">
    <citation type="submission" date="2019-01" db="EMBL/GenBank/DDBJ databases">
        <title>Egibacter rhizosphaerae EGI 80759T.</title>
        <authorList>
            <person name="Chen D.-D."/>
            <person name="Tian Y."/>
            <person name="Jiao J.-Y."/>
            <person name="Zhang X.-T."/>
            <person name="Zhang Y.-G."/>
            <person name="Zhang Y."/>
            <person name="Xiao M."/>
            <person name="Shu W.-S."/>
            <person name="Li W.-J."/>
        </authorList>
    </citation>
    <scope>NUCLEOTIDE SEQUENCE [LARGE SCALE GENOMIC DNA]</scope>
    <source>
        <strain evidence="2 3">EGI 80759</strain>
    </source>
</reference>
<keyword evidence="3" id="KW-1185">Reference proteome</keyword>
<dbReference type="Pfam" id="PF11716">
    <property type="entry name" value="MDMPI_N"/>
    <property type="match status" value="1"/>
</dbReference>
<organism evidence="2 3">
    <name type="scientific">Egibacter rhizosphaerae</name>
    <dbReference type="NCBI Taxonomy" id="1670831"/>
    <lineage>
        <taxon>Bacteria</taxon>
        <taxon>Bacillati</taxon>
        <taxon>Actinomycetota</taxon>
        <taxon>Nitriliruptoria</taxon>
        <taxon>Egibacterales</taxon>
        <taxon>Egibacteraceae</taxon>
        <taxon>Egibacter</taxon>
    </lineage>
</organism>
<dbReference type="InterPro" id="IPR034660">
    <property type="entry name" value="DinB/YfiT-like"/>
</dbReference>
<dbReference type="EMBL" id="CP036402">
    <property type="protein sequence ID" value="QBI18474.1"/>
    <property type="molecule type" value="Genomic_DNA"/>
</dbReference>
<dbReference type="InterPro" id="IPR017517">
    <property type="entry name" value="Maleyloyr_isom"/>
</dbReference>
<evidence type="ECO:0000313" key="2">
    <source>
        <dbReference type="EMBL" id="QBI18474.1"/>
    </source>
</evidence>
<dbReference type="Proteomes" id="UP000291469">
    <property type="component" value="Chromosome"/>
</dbReference>
<dbReference type="RefSeq" id="WP_131153472.1">
    <property type="nucleotide sequence ID" value="NZ_CP036402.1"/>
</dbReference>
<dbReference type="Gene3D" id="1.20.120.450">
    <property type="entry name" value="dinb family like domain"/>
    <property type="match status" value="1"/>
</dbReference>
<proteinExistence type="predicted"/>
<name>A0A411YB93_9ACTN</name>
<dbReference type="OrthoDB" id="5185819at2"/>
<protein>
    <submittedName>
        <fullName evidence="2">Maleylpyruvate isomerase family mycothiol-dependent enzyme</fullName>
    </submittedName>
</protein>
<accession>A0A411YB93</accession>
<dbReference type="GO" id="GO:0046872">
    <property type="term" value="F:metal ion binding"/>
    <property type="evidence" value="ECO:0007669"/>
    <property type="project" value="InterPro"/>
</dbReference>
<dbReference type="AlphaFoldDB" id="A0A411YB93"/>
<keyword evidence="2" id="KW-0670">Pyruvate</keyword>
<sequence length="259" mass="28721">MSVDMTRWAQEIPGISRDTDAREVALGAYERLLEALEQLEPEEWRAPTECPGWDVAAMVGHLIGAAKAGASVRETLRQQRWARRHAEAFDSNRLDAANELQVRDHAHLTPDERIAELRRLAPAAVRGRMRLPRVLRRIELPLDPGGSNAAGMPATVSLGHLMDVIYTRDVWLHRVDIARATGRSVDLDSSTERRVVEDVVAEWAERHAQSFHLTLHGPAGGVFRHGEGGPELAFDPVEFCRVLSGRASGEGLLATRVLF</sequence>
<dbReference type="SUPFAM" id="SSF109854">
    <property type="entry name" value="DinB/YfiT-like putative metalloenzymes"/>
    <property type="match status" value="1"/>
</dbReference>
<keyword evidence="2" id="KW-0413">Isomerase</keyword>
<feature type="domain" description="Mycothiol-dependent maleylpyruvate isomerase metal-binding" evidence="1">
    <location>
        <begin position="30"/>
        <end position="178"/>
    </location>
</feature>
<dbReference type="InterPro" id="IPR024344">
    <property type="entry name" value="MDMPI_metal-binding"/>
</dbReference>
<dbReference type="NCBIfam" id="TIGR03083">
    <property type="entry name" value="maleylpyruvate isomerase family mycothiol-dependent enzyme"/>
    <property type="match status" value="1"/>
</dbReference>
<evidence type="ECO:0000313" key="3">
    <source>
        <dbReference type="Proteomes" id="UP000291469"/>
    </source>
</evidence>
<dbReference type="GO" id="GO:0016853">
    <property type="term" value="F:isomerase activity"/>
    <property type="evidence" value="ECO:0007669"/>
    <property type="project" value="UniProtKB-KW"/>
</dbReference>
<evidence type="ECO:0000259" key="1">
    <source>
        <dbReference type="Pfam" id="PF11716"/>
    </source>
</evidence>
<gene>
    <name evidence="2" type="ORF">ER308_02095</name>
</gene>